<evidence type="ECO:0000256" key="1">
    <source>
        <dbReference type="ARBA" id="ARBA00005189"/>
    </source>
</evidence>
<dbReference type="InterPro" id="IPR002123">
    <property type="entry name" value="Plipid/glycerol_acylTrfase"/>
</dbReference>
<dbReference type="CDD" id="cd07989">
    <property type="entry name" value="LPLAT_AGPAT-like"/>
    <property type="match status" value="1"/>
</dbReference>
<evidence type="ECO:0000313" key="9">
    <source>
        <dbReference type="Proteomes" id="UP000199533"/>
    </source>
</evidence>
<dbReference type="STRING" id="52441.SAMN05216302_100865"/>
<protein>
    <submittedName>
        <fullName evidence="8">Lyso-ornithine lipid acyltransferase</fullName>
    </submittedName>
</protein>
<dbReference type="SUPFAM" id="SSF69593">
    <property type="entry name" value="Glycerol-3-phosphate (1)-acyltransferase"/>
    <property type="match status" value="1"/>
</dbReference>
<keyword evidence="3 8" id="KW-0808">Transferase</keyword>
<dbReference type="EMBL" id="FOSP01000008">
    <property type="protein sequence ID" value="SFK52397.1"/>
    <property type="molecule type" value="Genomic_DNA"/>
</dbReference>
<keyword evidence="4" id="KW-0443">Lipid metabolism</keyword>
<evidence type="ECO:0000256" key="4">
    <source>
        <dbReference type="ARBA" id="ARBA00023098"/>
    </source>
</evidence>
<dbReference type="AlphaFoldDB" id="A0A1I4A8I3"/>
<evidence type="ECO:0000256" key="5">
    <source>
        <dbReference type="ARBA" id="ARBA00023315"/>
    </source>
</evidence>
<proteinExistence type="predicted"/>
<evidence type="ECO:0000313" key="8">
    <source>
        <dbReference type="EMBL" id="SFK52397.1"/>
    </source>
</evidence>
<keyword evidence="9" id="KW-1185">Reference proteome</keyword>
<comment type="pathway">
    <text evidence="1">Lipid metabolism.</text>
</comment>
<feature type="domain" description="Phospholipid/glycerol acyltransferase" evidence="7">
    <location>
        <begin position="85"/>
        <end position="197"/>
    </location>
</feature>
<dbReference type="GO" id="GO:0006654">
    <property type="term" value="P:phosphatidic acid biosynthetic process"/>
    <property type="evidence" value="ECO:0007669"/>
    <property type="project" value="TreeGrafter"/>
</dbReference>
<feature type="transmembrane region" description="Helical" evidence="6">
    <location>
        <begin position="24"/>
        <end position="47"/>
    </location>
</feature>
<name>A0A1I4A8I3_9PROT</name>
<keyword evidence="6" id="KW-0472">Membrane</keyword>
<keyword evidence="6" id="KW-0812">Transmembrane</keyword>
<evidence type="ECO:0000256" key="2">
    <source>
        <dbReference type="ARBA" id="ARBA00022516"/>
    </source>
</evidence>
<keyword evidence="2" id="KW-0444">Lipid biosynthesis</keyword>
<dbReference type="GO" id="GO:0003841">
    <property type="term" value="F:1-acylglycerol-3-phosphate O-acyltransferase activity"/>
    <property type="evidence" value="ECO:0007669"/>
    <property type="project" value="TreeGrafter"/>
</dbReference>
<keyword evidence="5 8" id="KW-0012">Acyltransferase</keyword>
<evidence type="ECO:0000256" key="3">
    <source>
        <dbReference type="ARBA" id="ARBA00022679"/>
    </source>
</evidence>
<organism evidence="8 9">
    <name type="scientific">Nitrosomonas aestuarii</name>
    <dbReference type="NCBI Taxonomy" id="52441"/>
    <lineage>
        <taxon>Bacteria</taxon>
        <taxon>Pseudomonadati</taxon>
        <taxon>Pseudomonadota</taxon>
        <taxon>Betaproteobacteria</taxon>
        <taxon>Nitrosomonadales</taxon>
        <taxon>Nitrosomonadaceae</taxon>
        <taxon>Nitrosomonas</taxon>
    </lineage>
</organism>
<dbReference type="SMART" id="SM00563">
    <property type="entry name" value="PlsC"/>
    <property type="match status" value="1"/>
</dbReference>
<dbReference type="Proteomes" id="UP000199533">
    <property type="component" value="Unassembled WGS sequence"/>
</dbReference>
<sequence>MNQTIPLLFITYTMKKTTSGLVRIIRFTFLILHVVSGIIQSIVYPYLSHSTQHRMMKSWANGILKILRIKVHYTGQLPSQNTQQVLFVANHVSWLDICLIMAVSPTQFVAKSEIRNWPVIGFLCRRVGTLFIERAKRSDTMRINQEIGNVLTAGKRVCIFPEGATSDGLRIHHFHASLLQSAVNTHAFLYPVAIRYLDSTGNICLDAAYTDTSILASLRKILNQSCLEAILNFNDAILCEGKNRRELARLSEQAVASSLSLSTYHNESEKPSYLPGV</sequence>
<reference evidence="9" key="1">
    <citation type="submission" date="2016-10" db="EMBL/GenBank/DDBJ databases">
        <authorList>
            <person name="Varghese N."/>
            <person name="Submissions S."/>
        </authorList>
    </citation>
    <scope>NUCLEOTIDE SEQUENCE [LARGE SCALE GENOMIC DNA]</scope>
    <source>
        <strain evidence="9">Nm69</strain>
    </source>
</reference>
<keyword evidence="6" id="KW-1133">Transmembrane helix</keyword>
<evidence type="ECO:0000256" key="6">
    <source>
        <dbReference type="SAM" id="Phobius"/>
    </source>
</evidence>
<gene>
    <name evidence="8" type="ORF">SAMN05216302_100865</name>
</gene>
<dbReference type="PANTHER" id="PTHR10434:SF64">
    <property type="entry name" value="1-ACYL-SN-GLYCEROL-3-PHOSPHATE ACYLTRANSFERASE-RELATED"/>
    <property type="match status" value="1"/>
</dbReference>
<accession>A0A1I4A8I3</accession>
<dbReference type="PANTHER" id="PTHR10434">
    <property type="entry name" value="1-ACYL-SN-GLYCEROL-3-PHOSPHATE ACYLTRANSFERASE"/>
    <property type="match status" value="1"/>
</dbReference>
<dbReference type="Pfam" id="PF01553">
    <property type="entry name" value="Acyltransferase"/>
    <property type="match status" value="1"/>
</dbReference>
<evidence type="ECO:0000259" key="7">
    <source>
        <dbReference type="SMART" id="SM00563"/>
    </source>
</evidence>